<feature type="chain" id="PRO_5042132289" description="Lysine-specific metallo-endopeptidase domain-containing protein" evidence="1">
    <location>
        <begin position="20"/>
        <end position="649"/>
    </location>
</feature>
<accession>A0AAD9HGS7</accession>
<feature type="signal peptide" evidence="1">
    <location>
        <begin position="1"/>
        <end position="19"/>
    </location>
</feature>
<dbReference type="AlphaFoldDB" id="A0AAD9HGS7"/>
<keyword evidence="3" id="KW-1185">Reference proteome</keyword>
<proteinExistence type="predicted"/>
<organism evidence="2 3">
    <name type="scientific">Colletotrichum zoysiae</name>
    <dbReference type="NCBI Taxonomy" id="1216348"/>
    <lineage>
        <taxon>Eukaryota</taxon>
        <taxon>Fungi</taxon>
        <taxon>Dikarya</taxon>
        <taxon>Ascomycota</taxon>
        <taxon>Pezizomycotina</taxon>
        <taxon>Sordariomycetes</taxon>
        <taxon>Hypocreomycetidae</taxon>
        <taxon>Glomerellales</taxon>
        <taxon>Glomerellaceae</taxon>
        <taxon>Colletotrichum</taxon>
        <taxon>Colletotrichum graminicola species complex</taxon>
    </lineage>
</organism>
<dbReference type="GO" id="GO:0008237">
    <property type="term" value="F:metallopeptidase activity"/>
    <property type="evidence" value="ECO:0007669"/>
    <property type="project" value="InterPro"/>
</dbReference>
<evidence type="ECO:0000256" key="1">
    <source>
        <dbReference type="SAM" id="SignalP"/>
    </source>
</evidence>
<gene>
    <name evidence="2" type="ORF">LX32DRAFT_591547</name>
</gene>
<evidence type="ECO:0000313" key="2">
    <source>
        <dbReference type="EMBL" id="KAK2028037.1"/>
    </source>
</evidence>
<evidence type="ECO:0008006" key="4">
    <source>
        <dbReference type="Google" id="ProtNLM"/>
    </source>
</evidence>
<dbReference type="InterPro" id="IPR024079">
    <property type="entry name" value="MetalloPept_cat_dom_sf"/>
</dbReference>
<dbReference type="Proteomes" id="UP001232148">
    <property type="component" value="Unassembled WGS sequence"/>
</dbReference>
<sequence length="649" mass="70835">MLSNIINLVPMALLGGAMAAPSPIDPAVRVCYATETPSQLCYTAPDNIPQDVLVDDVQFIASYLRSYGAQIRTGRLFNMAAADAPDCGEWLVYAHGTAQAFAKHINNTVNSSVLFADIATTIDGGVGASEAQIAASLLGCGTDGGSLGVLVNTANPTYSGSTYPAGYVTNGIIIKIVASGAWRISSLGAAPFPCLPSFFGERFRLSTSESLLCLLLGFHLQGFITRTVQCHLTYTIFHCLLIRPSTAWASRDTHSASRTIKKKSHISAPPTRMADFVHEMATNPFLLGLFAGILLLLSSINVAHADLEITDVFTVQRGGDSTGGCDARLAPVLDDWLTESLFSLTAAIDAVDAYDRRFEVRYAMLAFFSFEIQDTNMVEVKNFLEHDTVVPGGSDFKFPKERFWLHCHSTFLTEQSSTSTALDYEGNEIKKDDKPVTIQDVAAYQKAIQEEPNAKPWWSGANTDQNGYYFSADGRDYCQGDNYGATAAIRLLQDVGGSAVTRPEIAAVILCPYAFDNTKDPDNYRDANAKLKKDVPLQDVLPKSTTLVHEAFHAVHGDKFLAGSEEKYGIVECMTMSAEKQQTNPESYVFFIAYMNHRYGKVDAGDENEPWAINKLWEMGVGSRNDRFGAAREVTFINDDDPDSDSDVI</sequence>
<dbReference type="Gene3D" id="3.40.390.10">
    <property type="entry name" value="Collagenase (Catalytic Domain)"/>
    <property type="match status" value="1"/>
</dbReference>
<dbReference type="EMBL" id="MU842885">
    <property type="protein sequence ID" value="KAK2028037.1"/>
    <property type="molecule type" value="Genomic_DNA"/>
</dbReference>
<keyword evidence="1" id="KW-0732">Signal</keyword>
<reference evidence="2" key="1">
    <citation type="submission" date="2021-06" db="EMBL/GenBank/DDBJ databases">
        <title>Comparative genomics, transcriptomics and evolutionary studies reveal genomic signatures of adaptation to plant cell wall in hemibiotrophic fungi.</title>
        <authorList>
            <consortium name="DOE Joint Genome Institute"/>
            <person name="Baroncelli R."/>
            <person name="Diaz J.F."/>
            <person name="Benocci T."/>
            <person name="Peng M."/>
            <person name="Battaglia E."/>
            <person name="Haridas S."/>
            <person name="Andreopoulos W."/>
            <person name="Labutti K."/>
            <person name="Pangilinan J."/>
            <person name="Floch G.L."/>
            <person name="Makela M.R."/>
            <person name="Henrissat B."/>
            <person name="Grigoriev I.V."/>
            <person name="Crouch J.A."/>
            <person name="De Vries R.P."/>
            <person name="Sukno S.A."/>
            <person name="Thon M.R."/>
        </authorList>
    </citation>
    <scope>NUCLEOTIDE SEQUENCE</scope>
    <source>
        <strain evidence="2">MAFF235873</strain>
    </source>
</reference>
<evidence type="ECO:0000313" key="3">
    <source>
        <dbReference type="Proteomes" id="UP001232148"/>
    </source>
</evidence>
<comment type="caution">
    <text evidence="2">The sequence shown here is derived from an EMBL/GenBank/DDBJ whole genome shotgun (WGS) entry which is preliminary data.</text>
</comment>
<name>A0AAD9HGS7_9PEZI</name>
<protein>
    <recommendedName>
        <fullName evidence="4">Lysine-specific metallo-endopeptidase domain-containing protein</fullName>
    </recommendedName>
</protein>